<dbReference type="Proteomes" id="UP000237631">
    <property type="component" value="Unassembled WGS sequence"/>
</dbReference>
<reference evidence="2" key="1">
    <citation type="journal article" date="2017" name="bioRxiv">
        <title>Conservation of a gene cluster reveals novel cercosporin biosynthetic mechanisms and extends production to the genus Colletotrichum.</title>
        <authorList>
            <person name="de Jonge R."/>
            <person name="Ebert M.K."/>
            <person name="Huitt-Roehl C.R."/>
            <person name="Pal P."/>
            <person name="Suttle J.C."/>
            <person name="Spanner R.E."/>
            <person name="Neubauer J.D."/>
            <person name="Jurick W.M.II."/>
            <person name="Stott K.A."/>
            <person name="Secor G.A."/>
            <person name="Thomma B.P.H.J."/>
            <person name="Van de Peer Y."/>
            <person name="Townsend C.A."/>
            <person name="Bolton M.D."/>
        </authorList>
    </citation>
    <scope>NUCLEOTIDE SEQUENCE [LARGE SCALE GENOMIC DNA]</scope>
    <source>
        <strain evidence="2">CBS538.71</strain>
    </source>
</reference>
<protein>
    <recommendedName>
        <fullName evidence="3">AMP-dependent synthetase/ligase domain-containing protein</fullName>
    </recommendedName>
</protein>
<dbReference type="Gene3D" id="3.40.50.12780">
    <property type="entry name" value="N-terminal domain of ligase-like"/>
    <property type="match status" value="1"/>
</dbReference>
<dbReference type="SUPFAM" id="SSF56801">
    <property type="entry name" value="Acetyl-CoA synthetase-like"/>
    <property type="match status" value="1"/>
</dbReference>
<evidence type="ECO:0000313" key="2">
    <source>
        <dbReference type="Proteomes" id="UP000237631"/>
    </source>
</evidence>
<accession>A0A2S6C9V5</accession>
<dbReference type="AlphaFoldDB" id="A0A2S6C9V5"/>
<gene>
    <name evidence="1" type="ORF">CBER1_03930</name>
</gene>
<keyword evidence="2" id="KW-1185">Reference proteome</keyword>
<evidence type="ECO:0008006" key="3">
    <source>
        <dbReference type="Google" id="ProtNLM"/>
    </source>
</evidence>
<dbReference type="STRING" id="357750.A0A2S6C9V5"/>
<dbReference type="OrthoDB" id="429813at2759"/>
<name>A0A2S6C9V5_9PEZI</name>
<sequence>METDHNSSEGDAPHKVESLPLVLEKLAREYPNNTWMKLPLDAELTKGWRDITYRELADAVDALARWIVRNFGIGYRDDAAAYIGINDMRYAVAQTALIKAGYMLSYHPRAILRKARRR</sequence>
<organism evidence="1 2">
    <name type="scientific">Cercospora berteroae</name>
    <dbReference type="NCBI Taxonomy" id="357750"/>
    <lineage>
        <taxon>Eukaryota</taxon>
        <taxon>Fungi</taxon>
        <taxon>Dikarya</taxon>
        <taxon>Ascomycota</taxon>
        <taxon>Pezizomycotina</taxon>
        <taxon>Dothideomycetes</taxon>
        <taxon>Dothideomycetidae</taxon>
        <taxon>Mycosphaerellales</taxon>
        <taxon>Mycosphaerellaceae</taxon>
        <taxon>Cercospora</taxon>
    </lineage>
</organism>
<dbReference type="EMBL" id="PNEN01000516">
    <property type="protein sequence ID" value="PPJ56508.1"/>
    <property type="molecule type" value="Genomic_DNA"/>
</dbReference>
<comment type="caution">
    <text evidence="1">The sequence shown here is derived from an EMBL/GenBank/DDBJ whole genome shotgun (WGS) entry which is preliminary data.</text>
</comment>
<proteinExistence type="predicted"/>
<evidence type="ECO:0000313" key="1">
    <source>
        <dbReference type="EMBL" id="PPJ56508.1"/>
    </source>
</evidence>
<dbReference type="InterPro" id="IPR042099">
    <property type="entry name" value="ANL_N_sf"/>
</dbReference>